<accession>A0A9D4LES8</accession>
<comment type="caution">
    <text evidence="2">The sequence shown here is derived from an EMBL/GenBank/DDBJ whole genome shotgun (WGS) entry which is preliminary data.</text>
</comment>
<feature type="compositionally biased region" description="Polar residues" evidence="1">
    <location>
        <begin position="1"/>
        <end position="10"/>
    </location>
</feature>
<name>A0A9D4LES8_DREPO</name>
<dbReference type="Proteomes" id="UP000828390">
    <property type="component" value="Unassembled WGS sequence"/>
</dbReference>
<dbReference type="AlphaFoldDB" id="A0A9D4LES8"/>
<sequence length="60" mass="6828">MRFLPSSRNSGHLAGARDVTRQRSYNNTGTLSSGNHDDLFIHTTRVRNQMKGIFIYCNTL</sequence>
<proteinExistence type="predicted"/>
<gene>
    <name evidence="2" type="ORF">DPMN_099052</name>
</gene>
<reference evidence="2" key="2">
    <citation type="submission" date="2020-11" db="EMBL/GenBank/DDBJ databases">
        <authorList>
            <person name="McCartney M.A."/>
            <person name="Auch B."/>
            <person name="Kono T."/>
            <person name="Mallez S."/>
            <person name="Becker A."/>
            <person name="Gohl D.M."/>
            <person name="Silverstein K.A.T."/>
            <person name="Koren S."/>
            <person name="Bechman K.B."/>
            <person name="Herman A."/>
            <person name="Abrahante J.E."/>
            <person name="Garbe J."/>
        </authorList>
    </citation>
    <scope>NUCLEOTIDE SEQUENCE</scope>
    <source>
        <strain evidence="2">Duluth1</strain>
        <tissue evidence="2">Whole animal</tissue>
    </source>
</reference>
<organism evidence="2 3">
    <name type="scientific">Dreissena polymorpha</name>
    <name type="common">Zebra mussel</name>
    <name type="synonym">Mytilus polymorpha</name>
    <dbReference type="NCBI Taxonomy" id="45954"/>
    <lineage>
        <taxon>Eukaryota</taxon>
        <taxon>Metazoa</taxon>
        <taxon>Spiralia</taxon>
        <taxon>Lophotrochozoa</taxon>
        <taxon>Mollusca</taxon>
        <taxon>Bivalvia</taxon>
        <taxon>Autobranchia</taxon>
        <taxon>Heteroconchia</taxon>
        <taxon>Euheterodonta</taxon>
        <taxon>Imparidentia</taxon>
        <taxon>Neoheterodontei</taxon>
        <taxon>Myida</taxon>
        <taxon>Dreissenoidea</taxon>
        <taxon>Dreissenidae</taxon>
        <taxon>Dreissena</taxon>
    </lineage>
</organism>
<feature type="compositionally biased region" description="Polar residues" evidence="1">
    <location>
        <begin position="22"/>
        <end position="34"/>
    </location>
</feature>
<evidence type="ECO:0000256" key="1">
    <source>
        <dbReference type="SAM" id="MobiDB-lite"/>
    </source>
</evidence>
<evidence type="ECO:0000313" key="3">
    <source>
        <dbReference type="Proteomes" id="UP000828390"/>
    </source>
</evidence>
<dbReference type="EMBL" id="JAIWYP010000003">
    <property type="protein sequence ID" value="KAH3856464.1"/>
    <property type="molecule type" value="Genomic_DNA"/>
</dbReference>
<protein>
    <submittedName>
        <fullName evidence="2">Uncharacterized protein</fullName>
    </submittedName>
</protein>
<keyword evidence="3" id="KW-1185">Reference proteome</keyword>
<reference evidence="2" key="1">
    <citation type="journal article" date="2019" name="bioRxiv">
        <title>The Genome of the Zebra Mussel, Dreissena polymorpha: A Resource for Invasive Species Research.</title>
        <authorList>
            <person name="McCartney M.A."/>
            <person name="Auch B."/>
            <person name="Kono T."/>
            <person name="Mallez S."/>
            <person name="Zhang Y."/>
            <person name="Obille A."/>
            <person name="Becker A."/>
            <person name="Abrahante J.E."/>
            <person name="Garbe J."/>
            <person name="Badalamenti J.P."/>
            <person name="Herman A."/>
            <person name="Mangelson H."/>
            <person name="Liachko I."/>
            <person name="Sullivan S."/>
            <person name="Sone E.D."/>
            <person name="Koren S."/>
            <person name="Silverstein K.A.T."/>
            <person name="Beckman K.B."/>
            <person name="Gohl D.M."/>
        </authorList>
    </citation>
    <scope>NUCLEOTIDE SEQUENCE</scope>
    <source>
        <strain evidence="2">Duluth1</strain>
        <tissue evidence="2">Whole animal</tissue>
    </source>
</reference>
<feature type="region of interest" description="Disordered" evidence="1">
    <location>
        <begin position="1"/>
        <end position="35"/>
    </location>
</feature>
<evidence type="ECO:0000313" key="2">
    <source>
        <dbReference type="EMBL" id="KAH3856464.1"/>
    </source>
</evidence>